<name>A0A8G2BU99_9BACT</name>
<dbReference type="EMBL" id="FNVS01000002">
    <property type="protein sequence ID" value="SEF53096.1"/>
    <property type="molecule type" value="Genomic_DNA"/>
</dbReference>
<keyword evidence="2" id="KW-1185">Reference proteome</keyword>
<sequence length="235" mass="28140">MIGLLKALYQKFKQHADWWADYTTELSVVIISITATFYGENLIENYIEANEDLQVMQMMVNELEYDLVELSNIQNHCKDEIAFSELLYRNIIQKENIDENIVNRYYNHHRLYYYWFLKNNALDMTKVSGTMQRMKNKQLLLQLFECYEYINIIKDMDTHYREVRIEQLSNFYAHLPNNAHVPTAKEQWKQIAQDSTFCQYMLTTLPLMAKSITNTSINTQKVLHKTINMINEEYK</sequence>
<proteinExistence type="predicted"/>
<protein>
    <submittedName>
        <fullName evidence="1">Uncharacterized protein</fullName>
    </submittedName>
</protein>
<organism evidence="1 2">
    <name type="scientific">Parabacteroides chinchillae</name>
    <dbReference type="NCBI Taxonomy" id="871327"/>
    <lineage>
        <taxon>Bacteria</taxon>
        <taxon>Pseudomonadati</taxon>
        <taxon>Bacteroidota</taxon>
        <taxon>Bacteroidia</taxon>
        <taxon>Bacteroidales</taxon>
        <taxon>Tannerellaceae</taxon>
        <taxon>Parabacteroides</taxon>
    </lineage>
</organism>
<comment type="caution">
    <text evidence="1">The sequence shown here is derived from an EMBL/GenBank/DDBJ whole genome shotgun (WGS) entry which is preliminary data.</text>
</comment>
<accession>A0A8G2BU99</accession>
<evidence type="ECO:0000313" key="1">
    <source>
        <dbReference type="EMBL" id="SEF53096.1"/>
    </source>
</evidence>
<reference evidence="1 2" key="1">
    <citation type="submission" date="2016-10" db="EMBL/GenBank/DDBJ databases">
        <authorList>
            <person name="Varghese N."/>
            <person name="Submissions S."/>
        </authorList>
    </citation>
    <scope>NUCLEOTIDE SEQUENCE [LARGE SCALE GENOMIC DNA]</scope>
    <source>
        <strain evidence="1 2">DSM 29073</strain>
    </source>
</reference>
<dbReference type="AlphaFoldDB" id="A0A8G2BU99"/>
<evidence type="ECO:0000313" key="2">
    <source>
        <dbReference type="Proteomes" id="UP000236725"/>
    </source>
</evidence>
<dbReference type="Proteomes" id="UP000236725">
    <property type="component" value="Unassembled WGS sequence"/>
</dbReference>
<dbReference type="RefSeq" id="WP_103982401.1">
    <property type="nucleotide sequence ID" value="NZ_FNVS01000002.1"/>
</dbReference>
<gene>
    <name evidence="1" type="ORF">SAMN05444001_102110</name>
</gene>